<name>A0AB34IW19_PRYPA</name>
<feature type="compositionally biased region" description="Basic residues" evidence="1">
    <location>
        <begin position="668"/>
        <end position="678"/>
    </location>
</feature>
<comment type="caution">
    <text evidence="3">The sequence shown here is derived from an EMBL/GenBank/DDBJ whole genome shotgun (WGS) entry which is preliminary data.</text>
</comment>
<evidence type="ECO:0000256" key="2">
    <source>
        <dbReference type="SAM" id="Phobius"/>
    </source>
</evidence>
<keyword evidence="2" id="KW-0812">Transmembrane</keyword>
<dbReference type="AlphaFoldDB" id="A0AB34IW19"/>
<keyword evidence="2" id="KW-1133">Transmembrane helix</keyword>
<feature type="transmembrane region" description="Helical" evidence="2">
    <location>
        <begin position="266"/>
        <end position="288"/>
    </location>
</feature>
<feature type="transmembrane region" description="Helical" evidence="2">
    <location>
        <begin position="203"/>
        <end position="221"/>
    </location>
</feature>
<reference evidence="3 4" key="1">
    <citation type="journal article" date="2024" name="Science">
        <title>Giant polyketide synthase enzymes in the biosynthesis of giant marine polyether toxins.</title>
        <authorList>
            <person name="Fallon T.R."/>
            <person name="Shende V.V."/>
            <person name="Wierzbicki I.H."/>
            <person name="Pendleton A.L."/>
            <person name="Watervoot N.F."/>
            <person name="Auber R.P."/>
            <person name="Gonzalez D.J."/>
            <person name="Wisecaver J.H."/>
            <person name="Moore B.S."/>
        </authorList>
    </citation>
    <scope>NUCLEOTIDE SEQUENCE [LARGE SCALE GENOMIC DNA]</scope>
    <source>
        <strain evidence="3 4">12B1</strain>
    </source>
</reference>
<feature type="region of interest" description="Disordered" evidence="1">
    <location>
        <begin position="628"/>
        <end position="766"/>
    </location>
</feature>
<feature type="compositionally biased region" description="Low complexity" evidence="1">
    <location>
        <begin position="872"/>
        <end position="890"/>
    </location>
</feature>
<proteinExistence type="predicted"/>
<feature type="compositionally biased region" description="Basic and acidic residues" evidence="1">
    <location>
        <begin position="752"/>
        <end position="766"/>
    </location>
</feature>
<organism evidence="3 4">
    <name type="scientific">Prymnesium parvum</name>
    <name type="common">Toxic golden alga</name>
    <dbReference type="NCBI Taxonomy" id="97485"/>
    <lineage>
        <taxon>Eukaryota</taxon>
        <taxon>Haptista</taxon>
        <taxon>Haptophyta</taxon>
        <taxon>Prymnesiophyceae</taxon>
        <taxon>Prymnesiales</taxon>
        <taxon>Prymnesiaceae</taxon>
        <taxon>Prymnesium</taxon>
    </lineage>
</organism>
<keyword evidence="2" id="KW-0472">Membrane</keyword>
<feature type="region of interest" description="Disordered" evidence="1">
    <location>
        <begin position="1"/>
        <end position="37"/>
    </location>
</feature>
<evidence type="ECO:0008006" key="5">
    <source>
        <dbReference type="Google" id="ProtNLM"/>
    </source>
</evidence>
<dbReference type="Proteomes" id="UP001515480">
    <property type="component" value="Unassembled WGS sequence"/>
</dbReference>
<dbReference type="EMBL" id="JBGBPQ010000018">
    <property type="protein sequence ID" value="KAL1507448.1"/>
    <property type="molecule type" value="Genomic_DNA"/>
</dbReference>
<gene>
    <name evidence="3" type="ORF">AB1Y20_008285</name>
</gene>
<accession>A0AB34IW19</accession>
<evidence type="ECO:0000313" key="3">
    <source>
        <dbReference type="EMBL" id="KAL1507448.1"/>
    </source>
</evidence>
<feature type="transmembrane region" description="Helical" evidence="2">
    <location>
        <begin position="241"/>
        <end position="259"/>
    </location>
</feature>
<feature type="transmembrane region" description="Helical" evidence="2">
    <location>
        <begin position="173"/>
        <end position="196"/>
    </location>
</feature>
<protein>
    <recommendedName>
        <fullName evidence="5">CHAT domain-containing protein</fullName>
    </recommendedName>
</protein>
<evidence type="ECO:0000256" key="1">
    <source>
        <dbReference type="SAM" id="MobiDB-lite"/>
    </source>
</evidence>
<keyword evidence="4" id="KW-1185">Reference proteome</keyword>
<sequence length="909" mass="101421">MDEEPERTSRSASRQRTRERAAKRALNRRSSRMTSSKRVSILIEQRRLRQEMQSSKKYLSFSVISRDLLAQTGHKSESSAELADEDEAMLREDSERLLIISKEVNQKLRQQVLLQSRFTNRFRGSVTAKRAEEQYALYVTSYQLDRVKHRLASGTFVYVVTQTPDPIIYSDNIAFIIVRVAVPVGLLLFAALCCHLERTREHWRAAVMLASTLGYAAIAFADFLQDMSNWTPCQKDYNTMWQLVWFLVGTQMSSIFFSLDLAYVMVVLLVQWLTFASVCITLWARWWVDTHQGEFTWEILWRSPLHQLQSLIVLTPNGTLNTTQVEIPNENERVSARILLDCIILSTIIVSVLYAAVRRVNRFERQSFINAFVLINKVSTQQSKLAGKSIELLALFSNPRTPLHGPQLKPLALGQELKFLLKSVPAYHIAVEPAAAFGDVSERVKEHNPRIILFSGHSFMGSLAFELPNGRIDLPSSQEFVFQLRKECAPRLQCVFLNGCQTAELGYQLVDEMPWLMCICWVTITEDAAARAFAQGFYDAVGAFINEGEEVKVELAFWAGLERFASENFQLGDPAKYLHHPAHPHSYRPVLNGECKHCCPPVHGTVVLFRKGASGHVERMRMGLNETLAAGDEPAGRKSRASARWSHANGTGGARASHSAPVWARETRHSHAAARHSQRNSSLSKPGEPGGRPFPSSLMTAAAGRKTSINGQQEPAERRKVSVDGQSAPRDGRSTSVEERKQARGGRSASLDGRKTSVEERKADRRRSSISIRGLWSSRVSAVSVQKSAGANRRSSNAAELDTSIFNWDEVSLQSIRDGEFLSHFDTFISTCEENDDHGKSSASCLPVVMTVVEEKTVNLLELEPSLSSQLVGASSSLEAPPSSAAPQESVRIDVKVDSGDEGDIVEST</sequence>
<feature type="compositionally biased region" description="Basic and acidic residues" evidence="1">
    <location>
        <begin position="730"/>
        <end position="742"/>
    </location>
</feature>
<feature type="region of interest" description="Disordered" evidence="1">
    <location>
        <begin position="872"/>
        <end position="909"/>
    </location>
</feature>
<evidence type="ECO:0000313" key="4">
    <source>
        <dbReference type="Proteomes" id="UP001515480"/>
    </source>
</evidence>
<feature type="compositionally biased region" description="Acidic residues" evidence="1">
    <location>
        <begin position="900"/>
        <end position="909"/>
    </location>
</feature>